<protein>
    <submittedName>
        <fullName evidence="1">Uncharacterized protein</fullName>
    </submittedName>
</protein>
<comment type="caution">
    <text evidence="1">The sequence shown here is derived from an EMBL/GenBank/DDBJ whole genome shotgun (WGS) entry which is preliminary data.</text>
</comment>
<reference evidence="1" key="2">
    <citation type="journal article" date="2022" name="New Phytol.">
        <title>Evolutionary transition to the ectomycorrhizal habit in the genomes of a hyperdiverse lineage of mushroom-forming fungi.</title>
        <authorList>
            <person name="Looney B."/>
            <person name="Miyauchi S."/>
            <person name="Morin E."/>
            <person name="Drula E."/>
            <person name="Courty P.E."/>
            <person name="Kohler A."/>
            <person name="Kuo A."/>
            <person name="LaButti K."/>
            <person name="Pangilinan J."/>
            <person name="Lipzen A."/>
            <person name="Riley R."/>
            <person name="Andreopoulos W."/>
            <person name="He G."/>
            <person name="Johnson J."/>
            <person name="Nolan M."/>
            <person name="Tritt A."/>
            <person name="Barry K.W."/>
            <person name="Grigoriev I.V."/>
            <person name="Nagy L.G."/>
            <person name="Hibbett D."/>
            <person name="Henrissat B."/>
            <person name="Matheny P.B."/>
            <person name="Labbe J."/>
            <person name="Martin F.M."/>
        </authorList>
    </citation>
    <scope>NUCLEOTIDE SEQUENCE</scope>
    <source>
        <strain evidence="1">FP105234-sp</strain>
    </source>
</reference>
<accession>A0ACB8RIE8</accession>
<reference evidence="1" key="1">
    <citation type="submission" date="2021-02" db="EMBL/GenBank/DDBJ databases">
        <authorList>
            <consortium name="DOE Joint Genome Institute"/>
            <person name="Ahrendt S."/>
            <person name="Looney B.P."/>
            <person name="Miyauchi S."/>
            <person name="Morin E."/>
            <person name="Drula E."/>
            <person name="Courty P.E."/>
            <person name="Chicoki N."/>
            <person name="Fauchery L."/>
            <person name="Kohler A."/>
            <person name="Kuo A."/>
            <person name="Labutti K."/>
            <person name="Pangilinan J."/>
            <person name="Lipzen A."/>
            <person name="Riley R."/>
            <person name="Andreopoulos W."/>
            <person name="He G."/>
            <person name="Johnson J."/>
            <person name="Barry K.W."/>
            <person name="Grigoriev I.V."/>
            <person name="Nagy L."/>
            <person name="Hibbett D."/>
            <person name="Henrissat B."/>
            <person name="Matheny P.B."/>
            <person name="Labbe J."/>
            <person name="Martin F."/>
        </authorList>
    </citation>
    <scope>NUCLEOTIDE SEQUENCE</scope>
    <source>
        <strain evidence="1">FP105234-sp</strain>
    </source>
</reference>
<keyword evidence="2" id="KW-1185">Reference proteome</keyword>
<proteinExistence type="predicted"/>
<organism evidence="1 2">
    <name type="scientific">Auriscalpium vulgare</name>
    <dbReference type="NCBI Taxonomy" id="40419"/>
    <lineage>
        <taxon>Eukaryota</taxon>
        <taxon>Fungi</taxon>
        <taxon>Dikarya</taxon>
        <taxon>Basidiomycota</taxon>
        <taxon>Agaricomycotina</taxon>
        <taxon>Agaricomycetes</taxon>
        <taxon>Russulales</taxon>
        <taxon>Auriscalpiaceae</taxon>
        <taxon>Auriscalpium</taxon>
    </lineage>
</organism>
<dbReference type="EMBL" id="MU276003">
    <property type="protein sequence ID" value="KAI0043820.1"/>
    <property type="molecule type" value="Genomic_DNA"/>
</dbReference>
<dbReference type="Proteomes" id="UP000814033">
    <property type="component" value="Unassembled WGS sequence"/>
</dbReference>
<sequence length="223" mass="24511">MADPLEVERKLAVARDKKDEGDKAFKAGSLQPALRAYHESLMYLQGIDKSGLKNAFQPAPSLTDSADPPQEKTEVDEMVEKIYANMSACHIKQENWRRAHETADKALAKNPDNYKALFRKGKAFGELGYFERAEGILQDLAKKSTADAAAANAEIARLRALDKERDREQTRKLKGWLNRASKTTPLGPTASDSDATLVGSSSKNSVSDSDAKPAVEKAFIEEV</sequence>
<name>A0ACB8RIE8_9AGAM</name>
<gene>
    <name evidence="1" type="ORF">FA95DRAFT_1562900</name>
</gene>
<evidence type="ECO:0000313" key="2">
    <source>
        <dbReference type="Proteomes" id="UP000814033"/>
    </source>
</evidence>
<evidence type="ECO:0000313" key="1">
    <source>
        <dbReference type="EMBL" id="KAI0043820.1"/>
    </source>
</evidence>